<keyword evidence="2" id="KW-1185">Reference proteome</keyword>
<dbReference type="PANTHER" id="PTHR31793:SF24">
    <property type="entry name" value="LONG-CHAIN ACYL-COA THIOESTERASE FADM"/>
    <property type="match status" value="1"/>
</dbReference>
<name>A0A6I4TBC9_9SPHN</name>
<dbReference type="EMBL" id="WTYT01000007">
    <property type="protein sequence ID" value="MXO67045.1"/>
    <property type="molecule type" value="Genomic_DNA"/>
</dbReference>
<dbReference type="Pfam" id="PF13279">
    <property type="entry name" value="4HBT_2"/>
    <property type="match status" value="1"/>
</dbReference>
<organism evidence="1 2">
    <name type="scientific">Altericroceibacterium endophyticum</name>
    <dbReference type="NCBI Taxonomy" id="1808508"/>
    <lineage>
        <taxon>Bacteria</taxon>
        <taxon>Pseudomonadati</taxon>
        <taxon>Pseudomonadota</taxon>
        <taxon>Alphaproteobacteria</taxon>
        <taxon>Sphingomonadales</taxon>
        <taxon>Erythrobacteraceae</taxon>
        <taxon>Altericroceibacterium</taxon>
    </lineage>
</organism>
<gene>
    <name evidence="1" type="ORF">GRI91_14870</name>
</gene>
<dbReference type="RefSeq" id="WP_160737499.1">
    <property type="nucleotide sequence ID" value="NZ_WTYT01000007.1"/>
</dbReference>
<dbReference type="SUPFAM" id="SSF54637">
    <property type="entry name" value="Thioesterase/thiol ester dehydrase-isomerase"/>
    <property type="match status" value="1"/>
</dbReference>
<dbReference type="Gene3D" id="3.10.129.10">
    <property type="entry name" value="Hotdog Thioesterase"/>
    <property type="match status" value="1"/>
</dbReference>
<reference evidence="1 2" key="1">
    <citation type="submission" date="2019-12" db="EMBL/GenBank/DDBJ databases">
        <title>Genomic-based taxomic classification of the family Erythrobacteraceae.</title>
        <authorList>
            <person name="Xu L."/>
        </authorList>
    </citation>
    <scope>NUCLEOTIDE SEQUENCE [LARGE SCALE GENOMIC DNA]</scope>
    <source>
        <strain evidence="1 2">LMG 29518</strain>
    </source>
</reference>
<dbReference type="GO" id="GO:0047617">
    <property type="term" value="F:fatty acyl-CoA hydrolase activity"/>
    <property type="evidence" value="ECO:0007669"/>
    <property type="project" value="TreeGrafter"/>
</dbReference>
<comment type="caution">
    <text evidence="1">The sequence shown here is derived from an EMBL/GenBank/DDBJ whole genome shotgun (WGS) entry which is preliminary data.</text>
</comment>
<evidence type="ECO:0000313" key="2">
    <source>
        <dbReference type="Proteomes" id="UP000438476"/>
    </source>
</evidence>
<dbReference type="InterPro" id="IPR029069">
    <property type="entry name" value="HotDog_dom_sf"/>
</dbReference>
<accession>A0A6I4TBC9</accession>
<dbReference type="InterPro" id="IPR050563">
    <property type="entry name" value="4-hydroxybenzoyl-CoA_TE"/>
</dbReference>
<dbReference type="OrthoDB" id="7204167at2"/>
<protein>
    <submittedName>
        <fullName evidence="1">Acyl-CoA thioesterase</fullName>
    </submittedName>
</protein>
<dbReference type="AlphaFoldDB" id="A0A6I4TBC9"/>
<evidence type="ECO:0000313" key="1">
    <source>
        <dbReference type="EMBL" id="MXO67045.1"/>
    </source>
</evidence>
<dbReference type="Proteomes" id="UP000438476">
    <property type="component" value="Unassembled WGS sequence"/>
</dbReference>
<sequence length="136" mass="15499">MNFSTTAKVRFADVDPAGIVFYPRYFEMLNAAVEDWFAAMGWDFDLMHRRRKIGVPTVKLEAQFIVPSELGEVLDITLDVRKLGRSSCALRVTFSCENVERLHADVVLVCMDLEKRHSIAWPDELRPLIEGETVPA</sequence>
<dbReference type="CDD" id="cd00586">
    <property type="entry name" value="4HBT"/>
    <property type="match status" value="1"/>
</dbReference>
<dbReference type="PANTHER" id="PTHR31793">
    <property type="entry name" value="4-HYDROXYBENZOYL-COA THIOESTERASE FAMILY MEMBER"/>
    <property type="match status" value="1"/>
</dbReference>
<proteinExistence type="predicted"/>